<evidence type="ECO:0000313" key="2">
    <source>
        <dbReference type="Proteomes" id="UP000249661"/>
    </source>
</evidence>
<keyword evidence="2" id="KW-1185">Reference proteome</keyword>
<reference evidence="1" key="1">
    <citation type="submission" date="2018-02" db="EMBL/GenBank/DDBJ databases">
        <title>The genomes of Aspergillus section Nigri reveals drivers in fungal speciation.</title>
        <authorList>
            <consortium name="DOE Joint Genome Institute"/>
            <person name="Vesth T.C."/>
            <person name="Nybo J."/>
            <person name="Theobald S."/>
            <person name="Brandl J."/>
            <person name="Frisvad J.C."/>
            <person name="Nielsen K.F."/>
            <person name="Lyhne E.K."/>
            <person name="Kogle M.E."/>
            <person name="Kuo A."/>
            <person name="Riley R."/>
            <person name="Clum A."/>
            <person name="Nolan M."/>
            <person name="Lipzen A."/>
            <person name="Salamov A."/>
            <person name="Henrissat B."/>
            <person name="Wiebenga A."/>
            <person name="De vries R.P."/>
            <person name="Grigoriev I.V."/>
            <person name="Mortensen U.H."/>
            <person name="Andersen M.R."/>
            <person name="Baker S.E."/>
        </authorList>
    </citation>
    <scope>NUCLEOTIDE SEQUENCE</scope>
    <source>
        <strain evidence="1">CBS 121060</strain>
    </source>
</reference>
<sequence>MEKLPNEILLLIGEENMQSFNQNDYMPLLLVCKRWRSLFLSRAYHVISLNEKQIEPFLTTVHGNPSIAIPNVALNITASSADFEVTRNDISSIGSRVAEISQSPKETTEWEGELVRGSCDAWIAVLLTYLPNLSSLHVEPAWCVGKFIRSIVLRAAAGEAAFTSILQELCGFITIIGSSGLWLPSQASDYLPLFNLPSMRQVTLWCGLMDSDNGDTMPGLGFERGTLPITEIEIMGNGRYGMRELITACQNLKVFDWQHNDIELIGESYRRFRPRAFYSSLSTQKHSLVELRLHGQSFYDIGTDFDEDDDGEAESELDPPDNWFGSLADFVKLQELRMRVVNLLDFRSESFEPNKALKNILPGSLERLFLTECHAEHTDRLHQELMELFACRTQKFPNLGLLIIVCKFLKELDPPTATRCECVPDALQKSFIEPIKAAAEGVGVDFGAAYKRDVSQPYLYATI</sequence>
<dbReference type="EMBL" id="KZ824997">
    <property type="protein sequence ID" value="RAH65314.1"/>
    <property type="molecule type" value="Genomic_DNA"/>
</dbReference>
<accession>A0ACD1GVF5</accession>
<gene>
    <name evidence="1" type="ORF">BO66DRAFT_462406</name>
</gene>
<protein>
    <submittedName>
        <fullName evidence="1">Uncharacterized protein</fullName>
    </submittedName>
</protein>
<dbReference type="Proteomes" id="UP000249661">
    <property type="component" value="Unassembled WGS sequence"/>
</dbReference>
<organism evidence="1 2">
    <name type="scientific">Aspergillus aculeatinus CBS 121060</name>
    <dbReference type="NCBI Taxonomy" id="1448322"/>
    <lineage>
        <taxon>Eukaryota</taxon>
        <taxon>Fungi</taxon>
        <taxon>Dikarya</taxon>
        <taxon>Ascomycota</taxon>
        <taxon>Pezizomycotina</taxon>
        <taxon>Eurotiomycetes</taxon>
        <taxon>Eurotiomycetidae</taxon>
        <taxon>Eurotiales</taxon>
        <taxon>Aspergillaceae</taxon>
        <taxon>Aspergillus</taxon>
        <taxon>Aspergillus subgen. Circumdati</taxon>
    </lineage>
</organism>
<evidence type="ECO:0000313" key="1">
    <source>
        <dbReference type="EMBL" id="RAH65314.1"/>
    </source>
</evidence>
<name>A0ACD1GVF5_9EURO</name>
<proteinExistence type="predicted"/>